<name>A0ABT5GUC7_9VIBR</name>
<accession>A0ABT5GUC7</accession>
<reference evidence="1" key="1">
    <citation type="submission" date="2022-11" db="EMBL/GenBank/DDBJ databases">
        <title>Role of the vibriolysin VemA secreted by the emergent pathogen Vibrio europaeus in the colonization of Manila clam mucus.</title>
        <authorList>
            <person name="Martinez C."/>
            <person name="Rodriguez S."/>
            <person name="Vences A."/>
            <person name="Barja J.L."/>
            <person name="Toranzo A.E."/>
            <person name="Dubert J."/>
        </authorList>
    </citation>
    <scope>NUCLEOTIDE SEQUENCE</scope>
    <source>
        <strain evidence="1">3454</strain>
    </source>
</reference>
<evidence type="ECO:0000313" key="2">
    <source>
        <dbReference type="Proteomes" id="UP001150001"/>
    </source>
</evidence>
<gene>
    <name evidence="1" type="ORF">OPW20_12095</name>
</gene>
<protein>
    <recommendedName>
        <fullName evidence="3">Phage tail protein</fullName>
    </recommendedName>
</protein>
<comment type="caution">
    <text evidence="1">The sequence shown here is derived from an EMBL/GenBank/DDBJ whole genome shotgun (WGS) entry which is preliminary data.</text>
</comment>
<sequence>MRTNVVMELDQRRLIVVKNLLNKLEFYTDEVVEDGNRKGLCIDINGWHLYPVFQFDENMELQSQLKRRLDDLRRGRDDIDVLYWLFAEKTVLMCKAVAPYQLVEKVLGNGDLKTYDALVSAEASQSEYLTTRPIDLLGRDEFDVFVDDWKLGDYRMIPRKEVRGISG</sequence>
<evidence type="ECO:0008006" key="3">
    <source>
        <dbReference type="Google" id="ProtNLM"/>
    </source>
</evidence>
<evidence type="ECO:0000313" key="1">
    <source>
        <dbReference type="EMBL" id="MDC5740812.1"/>
    </source>
</evidence>
<organism evidence="1 2">
    <name type="scientific">Vibrio europaeus</name>
    <dbReference type="NCBI Taxonomy" id="300876"/>
    <lineage>
        <taxon>Bacteria</taxon>
        <taxon>Pseudomonadati</taxon>
        <taxon>Pseudomonadota</taxon>
        <taxon>Gammaproteobacteria</taxon>
        <taxon>Vibrionales</taxon>
        <taxon>Vibrionaceae</taxon>
        <taxon>Vibrio</taxon>
        <taxon>Vibrio oreintalis group</taxon>
    </lineage>
</organism>
<keyword evidence="2" id="KW-1185">Reference proteome</keyword>
<dbReference type="RefSeq" id="WP_272236822.1">
    <property type="nucleotide sequence ID" value="NZ_JAPFIQ010000028.1"/>
</dbReference>
<proteinExistence type="predicted"/>
<dbReference type="EMBL" id="JAPFIT010000016">
    <property type="protein sequence ID" value="MDC5740812.1"/>
    <property type="molecule type" value="Genomic_DNA"/>
</dbReference>
<dbReference type="Proteomes" id="UP001150001">
    <property type="component" value="Unassembled WGS sequence"/>
</dbReference>